<evidence type="ECO:0000313" key="16">
    <source>
        <dbReference type="Proteomes" id="UP000679220"/>
    </source>
</evidence>
<evidence type="ECO:0000313" key="15">
    <source>
        <dbReference type="EMBL" id="MBR8534883.1"/>
    </source>
</evidence>
<evidence type="ECO:0000256" key="6">
    <source>
        <dbReference type="ARBA" id="ARBA00013185"/>
    </source>
</evidence>
<evidence type="ECO:0000256" key="8">
    <source>
        <dbReference type="ARBA" id="ARBA00022837"/>
    </source>
</evidence>
<evidence type="ECO:0000256" key="4">
    <source>
        <dbReference type="ARBA" id="ARBA00006206"/>
    </source>
</evidence>
<dbReference type="GO" id="GO:0005737">
    <property type="term" value="C:cytoplasm"/>
    <property type="evidence" value="ECO:0007669"/>
    <property type="project" value="TreeGrafter"/>
</dbReference>
<dbReference type="EC" id="5.1.3.3" evidence="6 11"/>
<evidence type="ECO:0000256" key="5">
    <source>
        <dbReference type="ARBA" id="ARBA00011245"/>
    </source>
</evidence>
<dbReference type="Pfam" id="PF01263">
    <property type="entry name" value="Aldose_epim"/>
    <property type="match status" value="1"/>
</dbReference>
<dbReference type="GO" id="GO:0006006">
    <property type="term" value="P:glucose metabolic process"/>
    <property type="evidence" value="ECO:0007669"/>
    <property type="project" value="TreeGrafter"/>
</dbReference>
<feature type="active site" description="Proton acceptor" evidence="12">
    <location>
        <position position="315"/>
    </location>
</feature>
<dbReference type="RefSeq" id="WP_212188786.1">
    <property type="nucleotide sequence ID" value="NZ_JAGTAR010000005.1"/>
</dbReference>
<dbReference type="NCBIfam" id="NF008277">
    <property type="entry name" value="PRK11055.1"/>
    <property type="match status" value="1"/>
</dbReference>
<comment type="cofactor">
    <cofactor evidence="2">
        <name>Ca(2+)</name>
        <dbReference type="ChEBI" id="CHEBI:29108"/>
    </cofactor>
</comment>
<comment type="catalytic activity">
    <reaction evidence="1 11">
        <text>alpha-D-glucose = beta-D-glucose</text>
        <dbReference type="Rhea" id="RHEA:10264"/>
        <dbReference type="ChEBI" id="CHEBI:15903"/>
        <dbReference type="ChEBI" id="CHEBI:17925"/>
        <dbReference type="EC" id="5.1.3.3"/>
    </reaction>
</comment>
<comment type="subunit">
    <text evidence="5">Monomer.</text>
</comment>
<dbReference type="InterPro" id="IPR047215">
    <property type="entry name" value="Galactose_mutarotase-like"/>
</dbReference>
<evidence type="ECO:0000256" key="7">
    <source>
        <dbReference type="ARBA" id="ARBA00014165"/>
    </source>
</evidence>
<evidence type="ECO:0000256" key="3">
    <source>
        <dbReference type="ARBA" id="ARBA00005028"/>
    </source>
</evidence>
<dbReference type="PANTHER" id="PTHR10091">
    <property type="entry name" value="ALDOSE-1-EPIMERASE"/>
    <property type="match status" value="1"/>
</dbReference>
<feature type="binding site" evidence="14">
    <location>
        <begin position="85"/>
        <end position="86"/>
    </location>
    <ligand>
        <name>beta-D-galactose</name>
        <dbReference type="ChEBI" id="CHEBI:27667"/>
    </ligand>
</feature>
<gene>
    <name evidence="15" type="ORF">KDU71_04865</name>
</gene>
<keyword evidence="16" id="KW-1185">Reference proteome</keyword>
<dbReference type="Proteomes" id="UP000679220">
    <property type="component" value="Unassembled WGS sequence"/>
</dbReference>
<evidence type="ECO:0000256" key="12">
    <source>
        <dbReference type="PIRSR" id="PIRSR005096-1"/>
    </source>
</evidence>
<feature type="active site" description="Proton donor" evidence="12">
    <location>
        <position position="185"/>
    </location>
</feature>
<dbReference type="InterPro" id="IPR011013">
    <property type="entry name" value="Gal_mutarotase_sf_dom"/>
</dbReference>
<dbReference type="InterPro" id="IPR015443">
    <property type="entry name" value="Aldose_1-epimerase"/>
</dbReference>
<organism evidence="15 16">
    <name type="scientific">Carboxylicivirga sediminis</name>
    <dbReference type="NCBI Taxonomy" id="2006564"/>
    <lineage>
        <taxon>Bacteria</taxon>
        <taxon>Pseudomonadati</taxon>
        <taxon>Bacteroidota</taxon>
        <taxon>Bacteroidia</taxon>
        <taxon>Marinilabiliales</taxon>
        <taxon>Marinilabiliaceae</taxon>
        <taxon>Carboxylicivirga</taxon>
    </lineage>
</organism>
<dbReference type="InterPro" id="IPR018052">
    <property type="entry name" value="Ald1_epimerase_CS"/>
</dbReference>
<dbReference type="Gene3D" id="2.70.98.10">
    <property type="match status" value="1"/>
</dbReference>
<feature type="binding site" evidence="14">
    <location>
        <begin position="185"/>
        <end position="187"/>
    </location>
    <ligand>
        <name>beta-D-galactose</name>
        <dbReference type="ChEBI" id="CHEBI:27667"/>
    </ligand>
</feature>
<dbReference type="InterPro" id="IPR008183">
    <property type="entry name" value="Aldose_1/G6P_1-epimerase"/>
</dbReference>
<dbReference type="EMBL" id="JAGTAR010000005">
    <property type="protein sequence ID" value="MBR8534883.1"/>
    <property type="molecule type" value="Genomic_DNA"/>
</dbReference>
<dbReference type="GO" id="GO:0033499">
    <property type="term" value="P:galactose catabolic process via UDP-galactose, Leloir pathway"/>
    <property type="evidence" value="ECO:0007669"/>
    <property type="project" value="TreeGrafter"/>
</dbReference>
<dbReference type="PANTHER" id="PTHR10091:SF0">
    <property type="entry name" value="GALACTOSE MUTAROTASE"/>
    <property type="match status" value="1"/>
</dbReference>
<comment type="similarity">
    <text evidence="4 11">Belongs to the aldose epimerase family.</text>
</comment>
<dbReference type="PIRSF" id="PIRSF005096">
    <property type="entry name" value="GALM"/>
    <property type="match status" value="1"/>
</dbReference>
<keyword evidence="9 11" id="KW-0413">Isomerase</keyword>
<feature type="binding site" evidence="13">
    <location>
        <position position="251"/>
    </location>
    <ligand>
        <name>beta-D-galactose</name>
        <dbReference type="ChEBI" id="CHEBI:27667"/>
    </ligand>
</feature>
<evidence type="ECO:0000256" key="9">
    <source>
        <dbReference type="ARBA" id="ARBA00023235"/>
    </source>
</evidence>
<dbReference type="SUPFAM" id="SSF74650">
    <property type="entry name" value="Galactose mutarotase-like"/>
    <property type="match status" value="1"/>
</dbReference>
<keyword evidence="8" id="KW-0106">Calcium</keyword>
<sequence>MIINEKRQFIPALNQEITTVTLQNRKHTQVTITNYGGIIMSIKTPDRRGNFAEIALGFDDVEDYLTEAYKNNCPYFGAAIGRYANRIKDGRFTLDGNAYKLACNNGSNSLHGGPGGFHQKVWQLTTFKEPKRTGVVLTLKSEDMEEGFPGNLEVKMTYTLTFDNELVIDYEATTDKKTVINLTNHSYFNLSSMQHNVLDHLLVLYADNFTPKDEHDIPTGEIVSVNNSPMDFLLPHKIGERISDVDGRGYDHNYVINGFEGELNIGARLVDESTGRSLEFYTTEPGFQVYSGNYLDGSYNRNEIPFKAHYGLCFEAQKFPDSPNKTNFPSAELMPGETYQQTTVYKFGIADI</sequence>
<protein>
    <recommendedName>
        <fullName evidence="7 11">Aldose 1-epimerase</fullName>
        <ecNumber evidence="6 11">5.1.3.3</ecNumber>
    </recommendedName>
</protein>
<dbReference type="CDD" id="cd09019">
    <property type="entry name" value="galactose_mutarotase_like"/>
    <property type="match status" value="1"/>
</dbReference>
<accession>A0A941IWU9</accession>
<dbReference type="PROSITE" id="PS00545">
    <property type="entry name" value="ALDOSE_1_EPIMERASE"/>
    <property type="match status" value="1"/>
</dbReference>
<evidence type="ECO:0000256" key="11">
    <source>
        <dbReference type="PIRNR" id="PIRNR005096"/>
    </source>
</evidence>
<evidence type="ECO:0000256" key="13">
    <source>
        <dbReference type="PIRSR" id="PIRSR005096-2"/>
    </source>
</evidence>
<comment type="pathway">
    <text evidence="3 11">Carbohydrate metabolism; hexose metabolism.</text>
</comment>
<dbReference type="AlphaFoldDB" id="A0A941IWU9"/>
<keyword evidence="10 11" id="KW-0119">Carbohydrate metabolism</keyword>
<reference evidence="15" key="1">
    <citation type="journal article" date="2018" name="Int. J. Syst. Evol. Microbiol.">
        <title>Carboxylicivirga sediminis sp. nov., isolated from coastal sediment.</title>
        <authorList>
            <person name="Wang F.Q."/>
            <person name="Ren L.H."/>
            <person name="Zou R.J."/>
            <person name="Sun Y.Z."/>
            <person name="Liu X.J."/>
            <person name="Jiang F."/>
            <person name="Liu L.J."/>
        </authorList>
    </citation>
    <scope>NUCLEOTIDE SEQUENCE</scope>
    <source>
        <strain evidence="15">JR1</strain>
    </source>
</reference>
<dbReference type="GO" id="GO:0030246">
    <property type="term" value="F:carbohydrate binding"/>
    <property type="evidence" value="ECO:0007669"/>
    <property type="project" value="InterPro"/>
</dbReference>
<evidence type="ECO:0000256" key="2">
    <source>
        <dbReference type="ARBA" id="ARBA00001913"/>
    </source>
</evidence>
<reference evidence="15" key="2">
    <citation type="submission" date="2021-04" db="EMBL/GenBank/DDBJ databases">
        <authorList>
            <person name="Zhang T."/>
            <person name="Zhang Y."/>
            <person name="Lu D."/>
            <person name="Zuo D."/>
            <person name="Du Z."/>
        </authorList>
    </citation>
    <scope>NUCLEOTIDE SEQUENCE</scope>
    <source>
        <strain evidence="15">JR1</strain>
    </source>
</reference>
<comment type="caution">
    <text evidence="15">The sequence shown here is derived from an EMBL/GenBank/DDBJ whole genome shotgun (WGS) entry which is preliminary data.</text>
</comment>
<name>A0A941IWU9_9BACT</name>
<proteinExistence type="inferred from homology"/>
<dbReference type="GO" id="GO:0004034">
    <property type="term" value="F:aldose 1-epimerase activity"/>
    <property type="evidence" value="ECO:0007669"/>
    <property type="project" value="UniProtKB-EC"/>
</dbReference>
<evidence type="ECO:0000256" key="1">
    <source>
        <dbReference type="ARBA" id="ARBA00001614"/>
    </source>
</evidence>
<dbReference type="InterPro" id="IPR014718">
    <property type="entry name" value="GH-type_carb-bd"/>
</dbReference>
<evidence type="ECO:0000256" key="14">
    <source>
        <dbReference type="PIRSR" id="PIRSR005096-3"/>
    </source>
</evidence>
<evidence type="ECO:0000256" key="10">
    <source>
        <dbReference type="ARBA" id="ARBA00023277"/>
    </source>
</evidence>